<dbReference type="SMART" id="SM00228">
    <property type="entry name" value="PDZ"/>
    <property type="match status" value="2"/>
</dbReference>
<feature type="transmembrane region" description="Helical" evidence="11">
    <location>
        <begin position="98"/>
        <end position="120"/>
    </location>
</feature>
<dbReference type="GO" id="GO:0004222">
    <property type="term" value="F:metalloendopeptidase activity"/>
    <property type="evidence" value="ECO:0007669"/>
    <property type="project" value="InterPro"/>
</dbReference>
<evidence type="ECO:0000313" key="14">
    <source>
        <dbReference type="Proteomes" id="UP000249046"/>
    </source>
</evidence>
<comment type="caution">
    <text evidence="13">The sequence shown here is derived from an EMBL/GenBank/DDBJ whole genome shotgun (WGS) entry which is preliminary data.</text>
</comment>
<dbReference type="AlphaFoldDB" id="A0A2W5M1D0"/>
<dbReference type="InterPro" id="IPR008915">
    <property type="entry name" value="Peptidase_M50"/>
</dbReference>
<dbReference type="EC" id="3.4.24.-" evidence="11"/>
<evidence type="ECO:0000256" key="10">
    <source>
        <dbReference type="ARBA" id="ARBA00023136"/>
    </source>
</evidence>
<keyword evidence="5 11" id="KW-0812">Transmembrane</keyword>
<proteinExistence type="inferred from homology"/>
<dbReference type="SUPFAM" id="SSF50156">
    <property type="entry name" value="PDZ domain-like"/>
    <property type="match status" value="2"/>
</dbReference>
<feature type="domain" description="PDZ" evidence="12">
    <location>
        <begin position="192"/>
        <end position="280"/>
    </location>
</feature>
<comment type="similarity">
    <text evidence="3 11">Belongs to the peptidase M50B family.</text>
</comment>
<dbReference type="PANTHER" id="PTHR42837">
    <property type="entry name" value="REGULATOR OF SIGMA-E PROTEASE RSEP"/>
    <property type="match status" value="1"/>
</dbReference>
<evidence type="ECO:0000256" key="5">
    <source>
        <dbReference type="ARBA" id="ARBA00022692"/>
    </source>
</evidence>
<gene>
    <name evidence="13" type="primary">rseP</name>
    <name evidence="13" type="ORF">DI564_11390</name>
</gene>
<keyword evidence="9 11" id="KW-0482">Metalloprotease</keyword>
<evidence type="ECO:0000256" key="4">
    <source>
        <dbReference type="ARBA" id="ARBA00022670"/>
    </source>
</evidence>
<evidence type="ECO:0000256" key="6">
    <source>
        <dbReference type="ARBA" id="ARBA00022801"/>
    </source>
</evidence>
<dbReference type="GO" id="GO:0006508">
    <property type="term" value="P:proteolysis"/>
    <property type="evidence" value="ECO:0007669"/>
    <property type="project" value="UniProtKB-KW"/>
</dbReference>
<dbReference type="NCBIfam" id="TIGR00054">
    <property type="entry name" value="RIP metalloprotease RseP"/>
    <property type="match status" value="1"/>
</dbReference>
<dbReference type="Pfam" id="PF02163">
    <property type="entry name" value="Peptidase_M50"/>
    <property type="match status" value="1"/>
</dbReference>
<dbReference type="InterPro" id="IPR004387">
    <property type="entry name" value="Pept_M50_Zn"/>
</dbReference>
<dbReference type="InterPro" id="IPR001478">
    <property type="entry name" value="PDZ"/>
</dbReference>
<dbReference type="Gene3D" id="2.30.42.10">
    <property type="match status" value="2"/>
</dbReference>
<dbReference type="Pfam" id="PF17820">
    <property type="entry name" value="PDZ_6"/>
    <property type="match status" value="1"/>
</dbReference>
<dbReference type="PANTHER" id="PTHR42837:SF2">
    <property type="entry name" value="MEMBRANE METALLOPROTEASE ARASP2, CHLOROPLASTIC-RELATED"/>
    <property type="match status" value="1"/>
</dbReference>
<evidence type="ECO:0000256" key="9">
    <source>
        <dbReference type="ARBA" id="ARBA00023049"/>
    </source>
</evidence>
<name>A0A2W5M1D0_9GAMM</name>
<dbReference type="GO" id="GO:0046872">
    <property type="term" value="F:metal ion binding"/>
    <property type="evidence" value="ECO:0007669"/>
    <property type="project" value="UniProtKB-KW"/>
</dbReference>
<organism evidence="13 14">
    <name type="scientific">Rhodanobacter denitrificans</name>
    <dbReference type="NCBI Taxonomy" id="666685"/>
    <lineage>
        <taxon>Bacteria</taxon>
        <taxon>Pseudomonadati</taxon>
        <taxon>Pseudomonadota</taxon>
        <taxon>Gammaproteobacteria</taxon>
        <taxon>Lysobacterales</taxon>
        <taxon>Rhodanobacteraceae</taxon>
        <taxon>Rhodanobacter</taxon>
    </lineage>
</organism>
<dbReference type="PROSITE" id="PS50106">
    <property type="entry name" value="PDZ"/>
    <property type="match status" value="1"/>
</dbReference>
<evidence type="ECO:0000256" key="1">
    <source>
        <dbReference type="ARBA" id="ARBA00001947"/>
    </source>
</evidence>
<evidence type="ECO:0000256" key="3">
    <source>
        <dbReference type="ARBA" id="ARBA00007931"/>
    </source>
</evidence>
<feature type="transmembrane region" description="Helical" evidence="11">
    <location>
        <begin position="372"/>
        <end position="392"/>
    </location>
</feature>
<keyword evidence="10 11" id="KW-0472">Membrane</keyword>
<dbReference type="CDD" id="cd06163">
    <property type="entry name" value="S2P-M50_PDZ_RseP-like"/>
    <property type="match status" value="2"/>
</dbReference>
<dbReference type="GO" id="GO:0016020">
    <property type="term" value="C:membrane"/>
    <property type="evidence" value="ECO:0007669"/>
    <property type="project" value="UniProtKB-SubCell"/>
</dbReference>
<reference evidence="13 14" key="1">
    <citation type="submission" date="2017-08" db="EMBL/GenBank/DDBJ databases">
        <title>Infants hospitalized years apart are colonized by the same room-sourced microbial strains.</title>
        <authorList>
            <person name="Brooks B."/>
            <person name="Olm M.R."/>
            <person name="Firek B.A."/>
            <person name="Baker R."/>
            <person name="Thomas B.C."/>
            <person name="Morowitz M.J."/>
            <person name="Banfield J.F."/>
        </authorList>
    </citation>
    <scope>NUCLEOTIDE SEQUENCE [LARGE SCALE GENOMIC DNA]</scope>
    <source>
        <strain evidence="13">S2_005_003_R2_42</strain>
    </source>
</reference>
<protein>
    <recommendedName>
        <fullName evidence="11">Zinc metalloprotease</fullName>
        <ecNumber evidence="11">3.4.24.-</ecNumber>
    </recommendedName>
</protein>
<evidence type="ECO:0000256" key="8">
    <source>
        <dbReference type="ARBA" id="ARBA00022989"/>
    </source>
</evidence>
<keyword evidence="8 11" id="KW-1133">Transmembrane helix</keyword>
<feature type="transmembrane region" description="Helical" evidence="11">
    <location>
        <begin position="7"/>
        <end position="25"/>
    </location>
</feature>
<feature type="transmembrane region" description="Helical" evidence="11">
    <location>
        <begin position="421"/>
        <end position="440"/>
    </location>
</feature>
<evidence type="ECO:0000256" key="11">
    <source>
        <dbReference type="RuleBase" id="RU362031"/>
    </source>
</evidence>
<keyword evidence="6 11" id="KW-0378">Hydrolase</keyword>
<dbReference type="Proteomes" id="UP000249046">
    <property type="component" value="Unassembled WGS sequence"/>
</dbReference>
<evidence type="ECO:0000256" key="7">
    <source>
        <dbReference type="ARBA" id="ARBA00022833"/>
    </source>
</evidence>
<keyword evidence="4 13" id="KW-0645">Protease</keyword>
<accession>A0A2W5M1D0</accession>
<comment type="subcellular location">
    <subcellularLocation>
        <location evidence="2">Membrane</location>
        <topology evidence="2">Multi-pass membrane protein</topology>
    </subcellularLocation>
</comment>
<dbReference type="InterPro" id="IPR041489">
    <property type="entry name" value="PDZ_6"/>
</dbReference>
<keyword evidence="7 11" id="KW-0862">Zinc</keyword>
<comment type="cofactor">
    <cofactor evidence="1 11">
        <name>Zn(2+)</name>
        <dbReference type="ChEBI" id="CHEBI:29105"/>
    </cofactor>
</comment>
<evidence type="ECO:0000313" key="13">
    <source>
        <dbReference type="EMBL" id="PZQ13487.1"/>
    </source>
</evidence>
<sequence>MQTFFGSVWWLIVTLGLLITFHEYGHYVVARYFGVKVTRFSIGFGKPLWSRHNREGTEFTISAIPLGGYVKMLDEREGDVAPQDLAGAHNRKPVLQRMAIAAAGPAFNLIFAIAALWLMFMVGRPDFQPVIAEPAGIAAESGFAAGDHLLALDGEPVEAWSEAIMTIAHSALARRDVQVEVRDAAGDRRDRTLRLSRLPEGIEGTQALDAVGLQLRAPQIAATIGGLAGDGAAAAAGLRVGDRIVSINEQPVRQYADISPLIQQQAATNPTLSVRVERDGANLSLPVTVRPHQAADGSRRWVMGIEASDAYDAVLRHGPLEAIPAALADAWKSTKNTVSVITRMVTGEVSAKNLSGVITIAQVANSSAQMGIAWFLSFLAVISLNLAILNLLPVPVLDGGHLLYYLIELIKGSPVSERTQIAGQYVGLIVLVAMMGLAFYNDILRLAS</sequence>
<evidence type="ECO:0000259" key="12">
    <source>
        <dbReference type="PROSITE" id="PS50106"/>
    </source>
</evidence>
<dbReference type="EMBL" id="QFPO01000009">
    <property type="protein sequence ID" value="PZQ13487.1"/>
    <property type="molecule type" value="Genomic_DNA"/>
</dbReference>
<evidence type="ECO:0000256" key="2">
    <source>
        <dbReference type="ARBA" id="ARBA00004141"/>
    </source>
</evidence>
<dbReference type="InterPro" id="IPR036034">
    <property type="entry name" value="PDZ_sf"/>
</dbReference>
<keyword evidence="11" id="KW-0479">Metal-binding</keyword>